<name>A0A194XS67_MOLSC</name>
<evidence type="ECO:0000313" key="3">
    <source>
        <dbReference type="Proteomes" id="UP000070700"/>
    </source>
</evidence>
<reference evidence="2 3" key="1">
    <citation type="submission" date="2015-10" db="EMBL/GenBank/DDBJ databases">
        <title>Full genome of DAOMC 229536 Phialocephala scopiformis, a fungal endophyte of spruce producing the potent anti-insectan compound rugulosin.</title>
        <authorList>
            <consortium name="DOE Joint Genome Institute"/>
            <person name="Walker A.K."/>
            <person name="Frasz S.L."/>
            <person name="Seifert K.A."/>
            <person name="Miller J.D."/>
            <person name="Mondo S.J."/>
            <person name="Labutti K."/>
            <person name="Lipzen A."/>
            <person name="Dockter R."/>
            <person name="Kennedy M."/>
            <person name="Grigoriev I.V."/>
            <person name="Spatafora J.W."/>
        </authorList>
    </citation>
    <scope>NUCLEOTIDE SEQUENCE [LARGE SCALE GENOMIC DNA]</scope>
    <source>
        <strain evidence="2 3">CBS 120377</strain>
    </source>
</reference>
<accession>A0A194XS67</accession>
<protein>
    <submittedName>
        <fullName evidence="2">Uncharacterized protein</fullName>
    </submittedName>
</protein>
<evidence type="ECO:0000256" key="1">
    <source>
        <dbReference type="SAM" id="MobiDB-lite"/>
    </source>
</evidence>
<feature type="compositionally biased region" description="Basic and acidic residues" evidence="1">
    <location>
        <begin position="162"/>
        <end position="176"/>
    </location>
</feature>
<dbReference type="EMBL" id="KQ947406">
    <property type="protein sequence ID" value="KUJ22889.1"/>
    <property type="molecule type" value="Genomic_DNA"/>
</dbReference>
<dbReference type="GeneID" id="28822519"/>
<dbReference type="RefSeq" id="XP_018077244.1">
    <property type="nucleotide sequence ID" value="XM_018212793.1"/>
</dbReference>
<feature type="region of interest" description="Disordered" evidence="1">
    <location>
        <begin position="153"/>
        <end position="176"/>
    </location>
</feature>
<dbReference type="KEGG" id="psco:LY89DRAFT_664670"/>
<sequence length="176" mass="20736">MSSYGSFLDELHVDRGSPHYDPLLLLIKLSLTSRPAIREVRIGYPSLVRTAKRHRKPMWKSSATATFISYTWTESIRKVHAQANTAQKAYIAVQEAMLAELRKEEYTRQYYLDVPSFFDHLEIAEFWPPLAKDPKFMMRFIKACKTESQPSTIKQWKKKMRESREKRDKTFHFSEG</sequence>
<dbReference type="AlphaFoldDB" id="A0A194XS67"/>
<keyword evidence="3" id="KW-1185">Reference proteome</keyword>
<proteinExistence type="predicted"/>
<dbReference type="InParanoid" id="A0A194XS67"/>
<gene>
    <name evidence="2" type="ORF">LY89DRAFT_664670</name>
</gene>
<dbReference type="OrthoDB" id="10518768at2759"/>
<evidence type="ECO:0000313" key="2">
    <source>
        <dbReference type="EMBL" id="KUJ22889.1"/>
    </source>
</evidence>
<organism evidence="2 3">
    <name type="scientific">Mollisia scopiformis</name>
    <name type="common">Conifer needle endophyte fungus</name>
    <name type="synonym">Phialocephala scopiformis</name>
    <dbReference type="NCBI Taxonomy" id="149040"/>
    <lineage>
        <taxon>Eukaryota</taxon>
        <taxon>Fungi</taxon>
        <taxon>Dikarya</taxon>
        <taxon>Ascomycota</taxon>
        <taxon>Pezizomycotina</taxon>
        <taxon>Leotiomycetes</taxon>
        <taxon>Helotiales</taxon>
        <taxon>Mollisiaceae</taxon>
        <taxon>Mollisia</taxon>
    </lineage>
</organism>
<dbReference type="Proteomes" id="UP000070700">
    <property type="component" value="Unassembled WGS sequence"/>
</dbReference>